<evidence type="ECO:0000313" key="6">
    <source>
        <dbReference type="Proteomes" id="UP000011083"/>
    </source>
</evidence>
<evidence type="ECO:0000256" key="1">
    <source>
        <dbReference type="ARBA" id="ARBA00022737"/>
    </source>
</evidence>
<feature type="region of interest" description="Disordered" evidence="3">
    <location>
        <begin position="444"/>
        <end position="467"/>
    </location>
</feature>
<dbReference type="InterPro" id="IPR050889">
    <property type="entry name" value="Dendritic_Spine_Reg/Scaffold"/>
</dbReference>
<dbReference type="Pfam" id="PF12796">
    <property type="entry name" value="Ank_2"/>
    <property type="match status" value="1"/>
</dbReference>
<dbReference type="InterPro" id="IPR001810">
    <property type="entry name" value="F-box_dom"/>
</dbReference>
<dbReference type="PANTHER" id="PTHR24166">
    <property type="entry name" value="ROLLING PEBBLES, ISOFORM B"/>
    <property type="match status" value="1"/>
</dbReference>
<dbReference type="KEGG" id="acan:ACA1_285610"/>
<dbReference type="EMBL" id="KB007908">
    <property type="protein sequence ID" value="ELR21202.1"/>
    <property type="molecule type" value="Genomic_DNA"/>
</dbReference>
<protein>
    <recommendedName>
        <fullName evidence="4">F-box domain-containing protein</fullName>
    </recommendedName>
</protein>
<proteinExistence type="predicted"/>
<dbReference type="Proteomes" id="UP000011083">
    <property type="component" value="Unassembled WGS sequence"/>
</dbReference>
<sequence>MEQEEGLLHLSDEVLLMIIKCAYDAHDVVLAEAQHRWPPVAEPGALVEVMSAVGLVSRRWRRVACDPTLWRQRHDIVFGGAPFPHLQPPFPHIAWRQAYLAKAKRWWCVRNSPVALQDGCHPPILFAVVEGAPALLDRLLLREKPDTVAEDLSRLSAQNLVQANSLEVALAREARGGERDYEEWYLTLPIYEAACWGNVELIKLMLGRRRQPSGLLTLGTAMQLAAREGREQVVRYFVDNELALAHDPVANAQGQSVVLAASRGHAKTVEALLEGYPPDLFDVDDDDDDKTRARDTLRLALVHAVSGGHVETVRVLVEEVDYSWQLGAVRRKWSGRLLSSRWMRTAAETSPALAIELGWLLMAKGFFIDSGCPLNALQIAAQEDAKSVSLVNCLLSMGANPKARGSPGSAPPEVLAGLKGNTAIIDALSAAAASGVTPAMVTSSTTLKKTTEHEEVVPDAGKKRKAPSHPMMLMTTKRREAVMAERLW</sequence>
<dbReference type="STRING" id="1257118.L8H7J1"/>
<evidence type="ECO:0000256" key="3">
    <source>
        <dbReference type="SAM" id="MobiDB-lite"/>
    </source>
</evidence>
<dbReference type="InterPro" id="IPR036770">
    <property type="entry name" value="Ankyrin_rpt-contain_sf"/>
</dbReference>
<dbReference type="Gene3D" id="1.25.40.20">
    <property type="entry name" value="Ankyrin repeat-containing domain"/>
    <property type="match status" value="1"/>
</dbReference>
<feature type="domain" description="F-box" evidence="4">
    <location>
        <begin position="12"/>
        <end position="73"/>
    </location>
</feature>
<dbReference type="InterPro" id="IPR002110">
    <property type="entry name" value="Ankyrin_rpt"/>
</dbReference>
<keyword evidence="2" id="KW-0040">ANK repeat</keyword>
<evidence type="ECO:0000259" key="4">
    <source>
        <dbReference type="Pfam" id="PF12937"/>
    </source>
</evidence>
<dbReference type="PANTHER" id="PTHR24166:SF48">
    <property type="entry name" value="PROTEIN VAPYRIN"/>
    <property type="match status" value="1"/>
</dbReference>
<gene>
    <name evidence="5" type="ORF">ACA1_285610</name>
</gene>
<organism evidence="5 6">
    <name type="scientific">Acanthamoeba castellanii (strain ATCC 30010 / Neff)</name>
    <dbReference type="NCBI Taxonomy" id="1257118"/>
    <lineage>
        <taxon>Eukaryota</taxon>
        <taxon>Amoebozoa</taxon>
        <taxon>Discosea</taxon>
        <taxon>Longamoebia</taxon>
        <taxon>Centramoebida</taxon>
        <taxon>Acanthamoebidae</taxon>
        <taxon>Acanthamoeba</taxon>
    </lineage>
</organism>
<dbReference type="GeneID" id="14922082"/>
<dbReference type="VEuPathDB" id="AmoebaDB:ACA1_285610"/>
<dbReference type="SUPFAM" id="SSF81383">
    <property type="entry name" value="F-box domain"/>
    <property type="match status" value="1"/>
</dbReference>
<dbReference type="InterPro" id="IPR036047">
    <property type="entry name" value="F-box-like_dom_sf"/>
</dbReference>
<dbReference type="RefSeq" id="XP_004344945.1">
    <property type="nucleotide sequence ID" value="XM_004344895.1"/>
</dbReference>
<reference evidence="5 6" key="1">
    <citation type="journal article" date="2013" name="Genome Biol.">
        <title>Genome of Acanthamoeba castellanii highlights extensive lateral gene transfer and early evolution of tyrosine kinase signaling.</title>
        <authorList>
            <person name="Clarke M."/>
            <person name="Lohan A.J."/>
            <person name="Liu B."/>
            <person name="Lagkouvardos I."/>
            <person name="Roy S."/>
            <person name="Zafar N."/>
            <person name="Bertelli C."/>
            <person name="Schilde C."/>
            <person name="Kianianmomeni A."/>
            <person name="Burglin T.R."/>
            <person name="Frech C."/>
            <person name="Turcotte B."/>
            <person name="Kopec K.O."/>
            <person name="Synnott J.M."/>
            <person name="Choo C."/>
            <person name="Paponov I."/>
            <person name="Finkler A."/>
            <person name="Soon Heng Tan C."/>
            <person name="Hutchins A.P."/>
            <person name="Weinmeier T."/>
            <person name="Rattei T."/>
            <person name="Chu J.S."/>
            <person name="Gimenez G."/>
            <person name="Irimia M."/>
            <person name="Rigden D.J."/>
            <person name="Fitzpatrick D.A."/>
            <person name="Lorenzo-Morales J."/>
            <person name="Bateman A."/>
            <person name="Chiu C.H."/>
            <person name="Tang P."/>
            <person name="Hegemann P."/>
            <person name="Fromm H."/>
            <person name="Raoult D."/>
            <person name="Greub G."/>
            <person name="Miranda-Saavedra D."/>
            <person name="Chen N."/>
            <person name="Nash P."/>
            <person name="Ginger M.L."/>
            <person name="Horn M."/>
            <person name="Schaap P."/>
            <person name="Caler L."/>
            <person name="Loftus B."/>
        </authorList>
    </citation>
    <scope>NUCLEOTIDE SEQUENCE [LARGE SCALE GENOMIC DNA]</scope>
    <source>
        <strain evidence="5 6">Neff</strain>
    </source>
</reference>
<dbReference type="SMART" id="SM00248">
    <property type="entry name" value="ANK"/>
    <property type="match status" value="5"/>
</dbReference>
<keyword evidence="6" id="KW-1185">Reference proteome</keyword>
<accession>L8H7J1</accession>
<dbReference type="SUPFAM" id="SSF48403">
    <property type="entry name" value="Ankyrin repeat"/>
    <property type="match status" value="1"/>
</dbReference>
<dbReference type="Pfam" id="PF12937">
    <property type="entry name" value="F-box-like"/>
    <property type="match status" value="1"/>
</dbReference>
<dbReference type="AlphaFoldDB" id="L8H7J1"/>
<evidence type="ECO:0000313" key="5">
    <source>
        <dbReference type="EMBL" id="ELR21202.1"/>
    </source>
</evidence>
<dbReference type="Gene3D" id="1.20.1280.50">
    <property type="match status" value="1"/>
</dbReference>
<evidence type="ECO:0000256" key="2">
    <source>
        <dbReference type="ARBA" id="ARBA00023043"/>
    </source>
</evidence>
<keyword evidence="1" id="KW-0677">Repeat</keyword>
<name>L8H7J1_ACACF</name>